<sequence>MRHLIKRGILLIFILLVTGCKEQAPSSTKLTVEPYLLTEKEEELISKTDAANTKFFKLNGTLKKGDAIQYAIALYEKGKFKQNLLLSFGELESRFQDEIISFGTSDIGTDNQSLKLLEGVPNGLNTTEFEHSMTSWSFSNFIGDKITLEKNKPIYLAGWSGTTKDSMRSLSSENGELPEGIKETEIALLYKIEWTDAQEPKSTEDAAK</sequence>
<evidence type="ECO:0000313" key="1">
    <source>
        <dbReference type="EMBL" id="OCA80855.1"/>
    </source>
</evidence>
<organism evidence="1 2">
    <name type="scientific">Pseudobacillus wudalianchiensis</name>
    <dbReference type="NCBI Taxonomy" id="1743143"/>
    <lineage>
        <taxon>Bacteria</taxon>
        <taxon>Bacillati</taxon>
        <taxon>Bacillota</taxon>
        <taxon>Bacilli</taxon>
        <taxon>Bacillales</taxon>
        <taxon>Bacillaceae</taxon>
        <taxon>Pseudobacillus</taxon>
    </lineage>
</organism>
<comment type="caution">
    <text evidence="1">The sequence shown here is derived from an EMBL/GenBank/DDBJ whole genome shotgun (WGS) entry which is preliminary data.</text>
</comment>
<reference evidence="2" key="1">
    <citation type="submission" date="2016-05" db="EMBL/GenBank/DDBJ databases">
        <authorList>
            <person name="Liu B."/>
            <person name="Wang J."/>
            <person name="Zhu Y."/>
            <person name="Liu G."/>
            <person name="Chen Q."/>
            <person name="Chen Z."/>
            <person name="Lan J."/>
            <person name="Che J."/>
            <person name="Ge C."/>
            <person name="Shi H."/>
            <person name="Pan Z."/>
            <person name="Liu X."/>
        </authorList>
    </citation>
    <scope>NUCLEOTIDE SEQUENCE [LARGE SCALE GENOMIC DNA]</scope>
    <source>
        <strain evidence="2">FJAT-27215</strain>
    </source>
</reference>
<dbReference type="RefSeq" id="WP_065412303.1">
    <property type="nucleotide sequence ID" value="NZ_MAYT01000032.1"/>
</dbReference>
<keyword evidence="2" id="KW-1185">Reference proteome</keyword>
<accession>A0A1B9AAI8</accession>
<dbReference type="Proteomes" id="UP000092578">
    <property type="component" value="Unassembled WGS sequence"/>
</dbReference>
<proteinExistence type="predicted"/>
<dbReference type="AlphaFoldDB" id="A0A1B9AAI8"/>
<protein>
    <submittedName>
        <fullName evidence="1">Uncharacterized protein</fullName>
    </submittedName>
</protein>
<evidence type="ECO:0000313" key="2">
    <source>
        <dbReference type="Proteomes" id="UP000092578"/>
    </source>
</evidence>
<name>A0A1B9AAI8_9BACI</name>
<dbReference type="EMBL" id="MAYT01000032">
    <property type="protein sequence ID" value="OCA80855.1"/>
    <property type="molecule type" value="Genomic_DNA"/>
</dbReference>
<dbReference type="PROSITE" id="PS51257">
    <property type="entry name" value="PROKAR_LIPOPROTEIN"/>
    <property type="match status" value="1"/>
</dbReference>
<gene>
    <name evidence="1" type="ORF">A8F95_17250</name>
</gene>